<organism evidence="2 3">
    <name type="scientific">Pseudonocardia sediminis</name>
    <dbReference type="NCBI Taxonomy" id="1397368"/>
    <lineage>
        <taxon>Bacteria</taxon>
        <taxon>Bacillati</taxon>
        <taxon>Actinomycetota</taxon>
        <taxon>Actinomycetes</taxon>
        <taxon>Pseudonocardiales</taxon>
        <taxon>Pseudonocardiaceae</taxon>
        <taxon>Pseudonocardia</taxon>
    </lineage>
</organism>
<dbReference type="EMBL" id="SHKL01000001">
    <property type="protein sequence ID" value="RZT85627.1"/>
    <property type="molecule type" value="Genomic_DNA"/>
</dbReference>
<dbReference type="AlphaFoldDB" id="A0A4Q7UUJ9"/>
<evidence type="ECO:0000313" key="3">
    <source>
        <dbReference type="Proteomes" id="UP000291591"/>
    </source>
</evidence>
<gene>
    <name evidence="2" type="ORF">EV383_2503</name>
</gene>
<reference evidence="2 3" key="1">
    <citation type="submission" date="2019-02" db="EMBL/GenBank/DDBJ databases">
        <title>Sequencing the genomes of 1000 actinobacteria strains.</title>
        <authorList>
            <person name="Klenk H.-P."/>
        </authorList>
    </citation>
    <scope>NUCLEOTIDE SEQUENCE [LARGE SCALE GENOMIC DNA]</scope>
    <source>
        <strain evidence="2 3">DSM 45779</strain>
    </source>
</reference>
<accession>A0A4Q7UUJ9</accession>
<evidence type="ECO:0000256" key="1">
    <source>
        <dbReference type="SAM" id="MobiDB-lite"/>
    </source>
</evidence>
<feature type="region of interest" description="Disordered" evidence="1">
    <location>
        <begin position="51"/>
        <end position="71"/>
    </location>
</feature>
<name>A0A4Q7UUJ9_PSEST</name>
<dbReference type="Proteomes" id="UP000291591">
    <property type="component" value="Unassembled WGS sequence"/>
</dbReference>
<proteinExistence type="predicted"/>
<dbReference type="RefSeq" id="WP_130290053.1">
    <property type="nucleotide sequence ID" value="NZ_SHKL01000001.1"/>
</dbReference>
<evidence type="ECO:0000313" key="2">
    <source>
        <dbReference type="EMBL" id="RZT85627.1"/>
    </source>
</evidence>
<sequence length="133" mass="13430">MPTRHTPLDRVRAPSEQLDLSSIWTNRTVRGGVSLTVAAVVVVSAALADAAPETPGPGVLDTASPAAVATDRPERVRLRGSPQRTAVPVPARPATITFVAAGPDPVVVEVDRTAAPLVVIAVTDGGGPSASGS</sequence>
<keyword evidence="3" id="KW-1185">Reference proteome</keyword>
<protein>
    <submittedName>
        <fullName evidence="2">Uncharacterized protein</fullName>
    </submittedName>
</protein>
<comment type="caution">
    <text evidence="2">The sequence shown here is derived from an EMBL/GenBank/DDBJ whole genome shotgun (WGS) entry which is preliminary data.</text>
</comment>